<accession>X0W585</accession>
<gene>
    <name evidence="1" type="ORF">S01H1_46428</name>
</gene>
<organism evidence="1">
    <name type="scientific">marine sediment metagenome</name>
    <dbReference type="NCBI Taxonomy" id="412755"/>
    <lineage>
        <taxon>unclassified sequences</taxon>
        <taxon>metagenomes</taxon>
        <taxon>ecological metagenomes</taxon>
    </lineage>
</organism>
<comment type="caution">
    <text evidence="1">The sequence shown here is derived from an EMBL/GenBank/DDBJ whole genome shotgun (WGS) entry which is preliminary data.</text>
</comment>
<dbReference type="EMBL" id="BARS01029731">
    <property type="protein sequence ID" value="GAG07876.1"/>
    <property type="molecule type" value="Genomic_DNA"/>
</dbReference>
<sequence length="35" mass="3746">GGERNVGTGEETVSGVLLKDDHLNISWLMCPHAIP</sequence>
<protein>
    <submittedName>
        <fullName evidence="1">Uncharacterized protein</fullName>
    </submittedName>
</protein>
<reference evidence="1" key="1">
    <citation type="journal article" date="2014" name="Front. Microbiol.">
        <title>High frequency of phylogenetically diverse reductive dehalogenase-homologous genes in deep subseafloor sedimentary metagenomes.</title>
        <authorList>
            <person name="Kawai M."/>
            <person name="Futagami T."/>
            <person name="Toyoda A."/>
            <person name="Takaki Y."/>
            <person name="Nishi S."/>
            <person name="Hori S."/>
            <person name="Arai W."/>
            <person name="Tsubouchi T."/>
            <person name="Morono Y."/>
            <person name="Uchiyama I."/>
            <person name="Ito T."/>
            <person name="Fujiyama A."/>
            <person name="Inagaki F."/>
            <person name="Takami H."/>
        </authorList>
    </citation>
    <scope>NUCLEOTIDE SEQUENCE</scope>
    <source>
        <strain evidence="1">Expedition CK06-06</strain>
    </source>
</reference>
<feature type="non-terminal residue" evidence="1">
    <location>
        <position position="1"/>
    </location>
</feature>
<dbReference type="AlphaFoldDB" id="X0W585"/>
<proteinExistence type="predicted"/>
<evidence type="ECO:0000313" key="1">
    <source>
        <dbReference type="EMBL" id="GAG07876.1"/>
    </source>
</evidence>
<name>X0W585_9ZZZZ</name>